<feature type="transmembrane region" description="Helical" evidence="4">
    <location>
        <begin position="107"/>
        <end position="127"/>
    </location>
</feature>
<sequence>MNVVRGVGMRRAALAAVALCLIVPILLEVFDFDPSIGNRRFHVAMETADAMVLIFLAAVLLGRFRSDGSRRNLLLICGVVIVAAKNGLFAALAMFEEQAIQGTDPLIWGTAVSGVLGAAVLASAGVLEDRRIDNSTGRAAIVVALACASVVGMTLCAIVIGDALPRAFPVLPEEPDVVNELELLSGHPIKIAIDLLTAAGYAVAAVAFARLADRTSDNFIGWMGIGSTIAAGAFVYYALIPSRFTELIYGGEFLWISAVAAFWYGAVSEIANLEAALVRSAVRAERRRVARDLHDGVVQELAYISSQTGWLRGRVTDDQLQSAVERIGDAVERALDESRGAIAALNRETHEPLHTAVGNAAKDVADRVGVHLELDLDPDADAPVEWRDALIRIAREAVGNAVRHGGATHVRLVLRGSPPTLDIRDDGSGFDPAAPRSPHSFGIRSMRERAESLGGELEIGSAPGEGTHVVVLLPQ</sequence>
<dbReference type="RefSeq" id="WP_255889581.1">
    <property type="nucleotide sequence ID" value="NZ_JAFMZM010000002.1"/>
</dbReference>
<feature type="domain" description="Histidine kinase" evidence="5">
    <location>
        <begin position="320"/>
        <end position="475"/>
    </location>
</feature>
<dbReference type="Pfam" id="PF07730">
    <property type="entry name" value="HisKA_3"/>
    <property type="match status" value="1"/>
</dbReference>
<evidence type="ECO:0000256" key="1">
    <source>
        <dbReference type="ARBA" id="ARBA00022679"/>
    </source>
</evidence>
<evidence type="ECO:0000259" key="5">
    <source>
        <dbReference type="PROSITE" id="PS50109"/>
    </source>
</evidence>
<feature type="transmembrane region" description="Helical" evidence="4">
    <location>
        <begin position="191"/>
        <end position="212"/>
    </location>
</feature>
<dbReference type="InterPro" id="IPR011712">
    <property type="entry name" value="Sig_transdc_His_kin_sub3_dim/P"/>
</dbReference>
<organism evidence="6 7">
    <name type="scientific">Nocardioides astragali</name>
    <dbReference type="NCBI Taxonomy" id="1776736"/>
    <lineage>
        <taxon>Bacteria</taxon>
        <taxon>Bacillati</taxon>
        <taxon>Actinomycetota</taxon>
        <taxon>Actinomycetes</taxon>
        <taxon>Propionibacteriales</taxon>
        <taxon>Nocardioidaceae</taxon>
        <taxon>Nocardioides</taxon>
    </lineage>
</organism>
<dbReference type="EMBL" id="JBHTCH010000004">
    <property type="protein sequence ID" value="MFC7359484.1"/>
    <property type="molecule type" value="Genomic_DNA"/>
</dbReference>
<dbReference type="CDD" id="cd16917">
    <property type="entry name" value="HATPase_UhpB-NarQ-NarX-like"/>
    <property type="match status" value="1"/>
</dbReference>
<dbReference type="PANTHER" id="PTHR24421">
    <property type="entry name" value="NITRATE/NITRITE SENSOR PROTEIN NARX-RELATED"/>
    <property type="match status" value="1"/>
</dbReference>
<keyword evidence="2 6" id="KW-0418">Kinase</keyword>
<dbReference type="Gene3D" id="3.30.565.10">
    <property type="entry name" value="Histidine kinase-like ATPase, C-terminal domain"/>
    <property type="match status" value="1"/>
</dbReference>
<evidence type="ECO:0000256" key="2">
    <source>
        <dbReference type="ARBA" id="ARBA00022777"/>
    </source>
</evidence>
<keyword evidence="4" id="KW-0812">Transmembrane</keyword>
<keyword evidence="4" id="KW-0472">Membrane</keyword>
<dbReference type="SMART" id="SM00387">
    <property type="entry name" value="HATPase_c"/>
    <property type="match status" value="1"/>
</dbReference>
<dbReference type="Proteomes" id="UP001596524">
    <property type="component" value="Unassembled WGS sequence"/>
</dbReference>
<proteinExistence type="predicted"/>
<feature type="transmembrane region" description="Helical" evidence="4">
    <location>
        <begin position="73"/>
        <end position="95"/>
    </location>
</feature>
<keyword evidence="4" id="KW-1133">Transmembrane helix</keyword>
<feature type="transmembrane region" description="Helical" evidence="4">
    <location>
        <begin position="139"/>
        <end position="160"/>
    </location>
</feature>
<gene>
    <name evidence="6" type="ORF">ACFQO6_04305</name>
</gene>
<dbReference type="Pfam" id="PF02518">
    <property type="entry name" value="HATPase_c"/>
    <property type="match status" value="1"/>
</dbReference>
<reference evidence="7" key="1">
    <citation type="journal article" date="2019" name="Int. J. Syst. Evol. Microbiol.">
        <title>The Global Catalogue of Microorganisms (GCM) 10K type strain sequencing project: providing services to taxonomists for standard genome sequencing and annotation.</title>
        <authorList>
            <consortium name="The Broad Institute Genomics Platform"/>
            <consortium name="The Broad Institute Genome Sequencing Center for Infectious Disease"/>
            <person name="Wu L."/>
            <person name="Ma J."/>
        </authorList>
    </citation>
    <scope>NUCLEOTIDE SEQUENCE [LARGE SCALE GENOMIC DNA]</scope>
    <source>
        <strain evidence="7">FCH27</strain>
    </source>
</reference>
<comment type="caution">
    <text evidence="6">The sequence shown here is derived from an EMBL/GenBank/DDBJ whole genome shotgun (WGS) entry which is preliminary data.</text>
</comment>
<keyword evidence="3" id="KW-0902">Two-component regulatory system</keyword>
<dbReference type="SUPFAM" id="SSF55874">
    <property type="entry name" value="ATPase domain of HSP90 chaperone/DNA topoisomerase II/histidine kinase"/>
    <property type="match status" value="1"/>
</dbReference>
<dbReference type="PANTHER" id="PTHR24421:SF58">
    <property type="entry name" value="SIGNAL TRANSDUCTION HISTIDINE-PROTEIN KINASE_PHOSPHATASE UHPB"/>
    <property type="match status" value="1"/>
</dbReference>
<feature type="transmembrane region" description="Helical" evidence="4">
    <location>
        <begin position="254"/>
        <end position="278"/>
    </location>
</feature>
<evidence type="ECO:0000256" key="4">
    <source>
        <dbReference type="SAM" id="Phobius"/>
    </source>
</evidence>
<accession>A0ABW2MZ27</accession>
<dbReference type="InterPro" id="IPR005467">
    <property type="entry name" value="His_kinase_dom"/>
</dbReference>
<evidence type="ECO:0000256" key="3">
    <source>
        <dbReference type="ARBA" id="ARBA00023012"/>
    </source>
</evidence>
<evidence type="ECO:0000313" key="6">
    <source>
        <dbReference type="EMBL" id="MFC7359484.1"/>
    </source>
</evidence>
<protein>
    <submittedName>
        <fullName evidence="6">Sensor histidine kinase</fullName>
    </submittedName>
</protein>
<keyword evidence="1" id="KW-0808">Transferase</keyword>
<dbReference type="GO" id="GO:0016301">
    <property type="term" value="F:kinase activity"/>
    <property type="evidence" value="ECO:0007669"/>
    <property type="project" value="UniProtKB-KW"/>
</dbReference>
<evidence type="ECO:0000313" key="7">
    <source>
        <dbReference type="Proteomes" id="UP001596524"/>
    </source>
</evidence>
<name>A0ABW2MZ27_9ACTN</name>
<dbReference type="InterPro" id="IPR050482">
    <property type="entry name" value="Sensor_HK_TwoCompSys"/>
</dbReference>
<dbReference type="InterPro" id="IPR003594">
    <property type="entry name" value="HATPase_dom"/>
</dbReference>
<keyword evidence="7" id="KW-1185">Reference proteome</keyword>
<feature type="transmembrane region" description="Helical" evidence="4">
    <location>
        <begin position="43"/>
        <end position="61"/>
    </location>
</feature>
<dbReference type="Gene3D" id="1.20.5.1930">
    <property type="match status" value="1"/>
</dbReference>
<dbReference type="InterPro" id="IPR036890">
    <property type="entry name" value="HATPase_C_sf"/>
</dbReference>
<dbReference type="PROSITE" id="PS50109">
    <property type="entry name" value="HIS_KIN"/>
    <property type="match status" value="1"/>
</dbReference>
<feature type="transmembrane region" description="Helical" evidence="4">
    <location>
        <begin position="219"/>
        <end position="239"/>
    </location>
</feature>